<dbReference type="RefSeq" id="WP_085887064.1">
    <property type="nucleotide sequence ID" value="NZ_FWFN01000002.1"/>
</dbReference>
<dbReference type="OrthoDB" id="9803333at2"/>
<dbReference type="PANTHER" id="PTHR43639:SF1">
    <property type="entry name" value="SHORT-CHAIN DEHYDROGENASE_REDUCTASE FAMILY PROTEIN"/>
    <property type="match status" value="1"/>
</dbReference>
<sequence>MTQPVSSTHLPVALVTGGARGIGAAITRDLARDHRVVFTYRGAEAAAQALAAELPGSLALAADFADPAAPEALIDAVMAATGRLDVLVNAAGTVEEEDALSVDMASAERQMRINALAPAALISAAGGLMREGGAVVNVTSINATFPPAGAVTYAASKAALENYTRGFAKAFGPRGIRVNAVAPGAVERAHAPRPEALQQAFLNETALGTLATPEDIAQAVRYLIAAPGVTGVILPVSRGFRL</sequence>
<dbReference type="SUPFAM" id="SSF51735">
    <property type="entry name" value="NAD(P)-binding Rossmann-fold domains"/>
    <property type="match status" value="1"/>
</dbReference>
<name>A0A1X6YRI9_9RHOB</name>
<protein>
    <submittedName>
        <fullName evidence="4">Cyclic-di-GMP-binding biofilm dispersal mediator protein</fullName>
    </submittedName>
</protein>
<dbReference type="PRINTS" id="PR00080">
    <property type="entry name" value="SDRFAMILY"/>
</dbReference>
<organism evidence="4 5">
    <name type="scientific">Pseudooceanicola marinus</name>
    <dbReference type="NCBI Taxonomy" id="396013"/>
    <lineage>
        <taxon>Bacteria</taxon>
        <taxon>Pseudomonadati</taxon>
        <taxon>Pseudomonadota</taxon>
        <taxon>Alphaproteobacteria</taxon>
        <taxon>Rhodobacterales</taxon>
        <taxon>Paracoccaceae</taxon>
        <taxon>Pseudooceanicola</taxon>
    </lineage>
</organism>
<keyword evidence="2" id="KW-0560">Oxidoreductase</keyword>
<feature type="domain" description="Ketoreductase" evidence="3">
    <location>
        <begin position="11"/>
        <end position="184"/>
    </location>
</feature>
<dbReference type="InterPro" id="IPR002347">
    <property type="entry name" value="SDR_fam"/>
</dbReference>
<dbReference type="Pfam" id="PF13561">
    <property type="entry name" value="adh_short_C2"/>
    <property type="match status" value="1"/>
</dbReference>
<dbReference type="AlphaFoldDB" id="A0A1X6YRI9"/>
<gene>
    <name evidence="4" type="primary">bdcA</name>
    <name evidence="4" type="ORF">PSM7751_01175</name>
</gene>
<accession>A0A1X6YRI9</accession>
<evidence type="ECO:0000259" key="3">
    <source>
        <dbReference type="SMART" id="SM00822"/>
    </source>
</evidence>
<dbReference type="PRINTS" id="PR00081">
    <property type="entry name" value="GDHRDH"/>
</dbReference>
<dbReference type="GO" id="GO:0016491">
    <property type="term" value="F:oxidoreductase activity"/>
    <property type="evidence" value="ECO:0007669"/>
    <property type="project" value="UniProtKB-KW"/>
</dbReference>
<evidence type="ECO:0000313" key="4">
    <source>
        <dbReference type="EMBL" id="SLN29032.1"/>
    </source>
</evidence>
<evidence type="ECO:0000313" key="5">
    <source>
        <dbReference type="Proteomes" id="UP000193963"/>
    </source>
</evidence>
<dbReference type="CDD" id="cd05233">
    <property type="entry name" value="SDR_c"/>
    <property type="match status" value="1"/>
</dbReference>
<dbReference type="PROSITE" id="PS00061">
    <property type="entry name" value="ADH_SHORT"/>
    <property type="match status" value="1"/>
</dbReference>
<evidence type="ECO:0000256" key="2">
    <source>
        <dbReference type="ARBA" id="ARBA00023002"/>
    </source>
</evidence>
<keyword evidence="5" id="KW-1185">Reference proteome</keyword>
<evidence type="ECO:0000256" key="1">
    <source>
        <dbReference type="ARBA" id="ARBA00006484"/>
    </source>
</evidence>
<dbReference type="PANTHER" id="PTHR43639">
    <property type="entry name" value="OXIDOREDUCTASE, SHORT-CHAIN DEHYDROGENASE/REDUCTASE FAMILY (AFU_ORTHOLOGUE AFUA_5G02870)"/>
    <property type="match status" value="1"/>
</dbReference>
<comment type="similarity">
    <text evidence="1">Belongs to the short-chain dehydrogenases/reductases (SDR) family.</text>
</comment>
<reference evidence="4 5" key="1">
    <citation type="submission" date="2017-03" db="EMBL/GenBank/DDBJ databases">
        <authorList>
            <person name="Afonso C.L."/>
            <person name="Miller P.J."/>
            <person name="Scott M.A."/>
            <person name="Spackman E."/>
            <person name="Goraichik I."/>
            <person name="Dimitrov K.M."/>
            <person name="Suarez D.L."/>
            <person name="Swayne D.E."/>
        </authorList>
    </citation>
    <scope>NUCLEOTIDE SEQUENCE [LARGE SCALE GENOMIC DNA]</scope>
    <source>
        <strain evidence="4 5">CECT 7751</strain>
    </source>
</reference>
<dbReference type="EMBL" id="FWFN01000002">
    <property type="protein sequence ID" value="SLN29032.1"/>
    <property type="molecule type" value="Genomic_DNA"/>
</dbReference>
<dbReference type="Gene3D" id="3.40.50.720">
    <property type="entry name" value="NAD(P)-binding Rossmann-like Domain"/>
    <property type="match status" value="1"/>
</dbReference>
<dbReference type="SMART" id="SM00822">
    <property type="entry name" value="PKS_KR"/>
    <property type="match status" value="1"/>
</dbReference>
<dbReference type="InterPro" id="IPR036291">
    <property type="entry name" value="NAD(P)-bd_dom_sf"/>
</dbReference>
<dbReference type="InterPro" id="IPR020904">
    <property type="entry name" value="Sc_DH/Rdtase_CS"/>
</dbReference>
<proteinExistence type="inferred from homology"/>
<dbReference type="InterPro" id="IPR057326">
    <property type="entry name" value="KR_dom"/>
</dbReference>
<dbReference type="Proteomes" id="UP000193963">
    <property type="component" value="Unassembled WGS sequence"/>
</dbReference>